<keyword evidence="4" id="KW-0067">ATP-binding</keyword>
<comment type="caution">
    <text evidence="7">The sequence shown here is derived from an EMBL/GenBank/DDBJ whole genome shotgun (WGS) entry which is preliminary data.</text>
</comment>
<dbReference type="InterPro" id="IPR005494">
    <property type="entry name" value="GSPS_pre-ATP-grasp-like_dom"/>
</dbReference>
<dbReference type="EMBL" id="JBAWSX010000001">
    <property type="protein sequence ID" value="MEI4799905.1"/>
    <property type="molecule type" value="Genomic_DNA"/>
</dbReference>
<sequence>MKTHVDEFNVSVRENSQLAISSFKQLQNKLVKERVLQYYSDKETMIIPKPGLLSGEKLDILSRDTKALLDIIVSLPERIFSGDILKMCTTLGFSEKQYQLMMTTYQNKNLIARSDMYFTKDGYKFLEFNVDSSVGGLDIGYLNKSMRSFEFYKMLKDSEKWDYVDPMDILIENINELAIKIGRNYSDITIAVMDWDEYLDSYYGTLNYIKLRLEEAGYNAIICSQKEAELKDNMLTVNGRKIDILYRAFLCDDALYNPEEVQAIVQASQAGNLELLTGFHTELYGNKGNLVFLSDPYYSHFFTNEELDLVKRCIPWTRFLKDMVTSEDNLEVEGMEYILKNKDKLVIKATIGYGGNEVFLGWKYNENDWEKAVLNLLNSDIVYIVQERVYPLEEEIPFVIEETIDLKKAIMCWGVYIINGGFAGAMLRGLPCEQSDVVNLKNGAAVTCLFYRS</sequence>
<evidence type="ECO:0000256" key="3">
    <source>
        <dbReference type="ARBA" id="ARBA00022741"/>
    </source>
</evidence>
<evidence type="ECO:0000313" key="8">
    <source>
        <dbReference type="Proteomes" id="UP001372526"/>
    </source>
</evidence>
<keyword evidence="2" id="KW-0479">Metal-binding</keyword>
<keyword evidence="8" id="KW-1185">Reference proteome</keyword>
<name>A0ABU8FB44_9BACI</name>
<reference evidence="7 8" key="1">
    <citation type="submission" date="2024-01" db="EMBL/GenBank/DDBJ databases">
        <title>Seven novel Bacillus-like species.</title>
        <authorList>
            <person name="Liu G."/>
        </authorList>
    </citation>
    <scope>NUCLEOTIDE SEQUENCE [LARGE SCALE GENOMIC DNA]</scope>
    <source>
        <strain evidence="7 8">FJAT-51639</strain>
    </source>
</reference>
<keyword evidence="1" id="KW-0436">Ligase</keyword>
<evidence type="ECO:0000256" key="5">
    <source>
        <dbReference type="ARBA" id="ARBA00022842"/>
    </source>
</evidence>
<keyword evidence="5" id="KW-0460">Magnesium</keyword>
<dbReference type="RefSeq" id="WP_336470968.1">
    <property type="nucleotide sequence ID" value="NZ_JBAWSX010000001.1"/>
</dbReference>
<feature type="domain" description="Glutathionylspermidine synthase pre-ATP-grasp-like" evidence="6">
    <location>
        <begin position="53"/>
        <end position="300"/>
    </location>
</feature>
<dbReference type="Proteomes" id="UP001372526">
    <property type="component" value="Unassembled WGS sequence"/>
</dbReference>
<evidence type="ECO:0000256" key="1">
    <source>
        <dbReference type="ARBA" id="ARBA00022598"/>
    </source>
</evidence>
<dbReference type="Gene3D" id="3.30.1490.270">
    <property type="match status" value="1"/>
</dbReference>
<evidence type="ECO:0000313" key="7">
    <source>
        <dbReference type="EMBL" id="MEI4799905.1"/>
    </source>
</evidence>
<proteinExistence type="predicted"/>
<evidence type="ECO:0000259" key="6">
    <source>
        <dbReference type="Pfam" id="PF03738"/>
    </source>
</evidence>
<gene>
    <name evidence="7" type="ORF">WAZ07_00960</name>
</gene>
<keyword evidence="3" id="KW-0547">Nucleotide-binding</keyword>
<dbReference type="SUPFAM" id="SSF56059">
    <property type="entry name" value="Glutathione synthetase ATP-binding domain-like"/>
    <property type="match status" value="1"/>
</dbReference>
<evidence type="ECO:0000256" key="4">
    <source>
        <dbReference type="ARBA" id="ARBA00022840"/>
    </source>
</evidence>
<evidence type="ECO:0000256" key="2">
    <source>
        <dbReference type="ARBA" id="ARBA00022723"/>
    </source>
</evidence>
<protein>
    <submittedName>
        <fullName evidence="7">Glutathionylspermidine synthase family protein</fullName>
    </submittedName>
</protein>
<accession>A0ABU8FB44</accession>
<organism evidence="7 8">
    <name type="scientific">Bacillus bruguierae</name>
    <dbReference type="NCBI Taxonomy" id="3127667"/>
    <lineage>
        <taxon>Bacteria</taxon>
        <taxon>Bacillati</taxon>
        <taxon>Bacillota</taxon>
        <taxon>Bacilli</taxon>
        <taxon>Bacillales</taxon>
        <taxon>Bacillaceae</taxon>
        <taxon>Bacillus</taxon>
    </lineage>
</organism>
<dbReference type="Pfam" id="PF03738">
    <property type="entry name" value="GSP_synth"/>
    <property type="match status" value="1"/>
</dbReference>